<evidence type="ECO:0000256" key="1">
    <source>
        <dbReference type="SAM" id="MobiDB-lite"/>
    </source>
</evidence>
<organism evidence="2 3">
    <name type="scientific">Piromyces finnis</name>
    <dbReference type="NCBI Taxonomy" id="1754191"/>
    <lineage>
        <taxon>Eukaryota</taxon>
        <taxon>Fungi</taxon>
        <taxon>Fungi incertae sedis</taxon>
        <taxon>Chytridiomycota</taxon>
        <taxon>Chytridiomycota incertae sedis</taxon>
        <taxon>Neocallimastigomycetes</taxon>
        <taxon>Neocallimastigales</taxon>
        <taxon>Neocallimastigaceae</taxon>
        <taxon>Piromyces</taxon>
    </lineage>
</organism>
<proteinExistence type="predicted"/>
<comment type="caution">
    <text evidence="2">The sequence shown here is derived from an EMBL/GenBank/DDBJ whole genome shotgun (WGS) entry which is preliminary data.</text>
</comment>
<reference evidence="2 3" key="1">
    <citation type="submission" date="2016-08" db="EMBL/GenBank/DDBJ databases">
        <title>Genomes of anaerobic fungi encode conserved fungal cellulosomes for biomass hydrolysis.</title>
        <authorList>
            <consortium name="DOE Joint Genome Institute"/>
            <person name="Haitjema C.H."/>
            <person name="Gilmore S.P."/>
            <person name="Henske J.K."/>
            <person name="Solomon K.V."/>
            <person name="De Groot R."/>
            <person name="Kuo A."/>
            <person name="Mondo S.J."/>
            <person name="Salamov A.A."/>
            <person name="Labutti K."/>
            <person name="Zhao Z."/>
            <person name="Chiniquy J."/>
            <person name="Barry K."/>
            <person name="Brewer H.M."/>
            <person name="Purvine S.O."/>
            <person name="Wright A.T."/>
            <person name="Boxma B."/>
            <person name="Van Alen T."/>
            <person name="Hackstein J.H."/>
            <person name="Baker S.E."/>
            <person name="Grigoriev I.V."/>
            <person name="O'Malley M.A."/>
        </authorList>
    </citation>
    <scope>NUCLEOTIDE SEQUENCE [LARGE SCALE GENOMIC DNA]</scope>
    <source>
        <strain evidence="3">finn</strain>
    </source>
</reference>
<gene>
    <name evidence="2" type="ORF">BCR36DRAFT_349274</name>
</gene>
<reference evidence="2 3" key="2">
    <citation type="submission" date="2016-08" db="EMBL/GenBank/DDBJ databases">
        <title>Pervasive Adenine N6-methylation of Active Genes in Fungi.</title>
        <authorList>
            <consortium name="DOE Joint Genome Institute"/>
            <person name="Mondo S.J."/>
            <person name="Dannebaum R.O."/>
            <person name="Kuo R.C."/>
            <person name="Labutti K."/>
            <person name="Haridas S."/>
            <person name="Kuo A."/>
            <person name="Salamov A."/>
            <person name="Ahrendt S.R."/>
            <person name="Lipzen A."/>
            <person name="Sullivan W."/>
            <person name="Andreopoulos W.B."/>
            <person name="Clum A."/>
            <person name="Lindquist E."/>
            <person name="Daum C."/>
            <person name="Ramamoorthy G.K."/>
            <person name="Gryganskyi A."/>
            <person name="Culley D."/>
            <person name="Magnuson J.K."/>
            <person name="James T.Y."/>
            <person name="O'Malley M.A."/>
            <person name="Stajich J.E."/>
            <person name="Spatafora J.W."/>
            <person name="Visel A."/>
            <person name="Grigoriev I.V."/>
        </authorList>
    </citation>
    <scope>NUCLEOTIDE SEQUENCE [LARGE SCALE GENOMIC DNA]</scope>
    <source>
        <strain evidence="3">finn</strain>
    </source>
</reference>
<dbReference type="OrthoDB" id="2160599at2759"/>
<dbReference type="Proteomes" id="UP000193719">
    <property type="component" value="Unassembled WGS sequence"/>
</dbReference>
<dbReference type="EMBL" id="MCFH01000013">
    <property type="protein sequence ID" value="ORX53386.1"/>
    <property type="molecule type" value="Genomic_DNA"/>
</dbReference>
<feature type="region of interest" description="Disordered" evidence="1">
    <location>
        <begin position="151"/>
        <end position="220"/>
    </location>
</feature>
<protein>
    <recommendedName>
        <fullName evidence="4">Mediator of RNA polymerase II transcription subunit 19</fullName>
    </recommendedName>
</protein>
<accession>A0A1Y1VEI4</accession>
<evidence type="ECO:0000313" key="2">
    <source>
        <dbReference type="EMBL" id="ORX53386.1"/>
    </source>
</evidence>
<feature type="compositionally biased region" description="Basic residues" evidence="1">
    <location>
        <begin position="202"/>
        <end position="211"/>
    </location>
</feature>
<feature type="compositionally biased region" description="Basic and acidic residues" evidence="1">
    <location>
        <begin position="151"/>
        <end position="160"/>
    </location>
</feature>
<keyword evidence="3" id="KW-1185">Reference proteome</keyword>
<sequence>MNTTDITNNEAQPSETQVITPDLDAPIFFIEDKRGQDYEPIRNSRKKLTGDMDLISHFGLYYLYEMSKYKKVDDNSNFQSYINDLPIKEIIKNTKLRDLVIAQPTQKIPVVPIDQEILDTAYTLKVGPFPQDDSLDTSFFSDRKKKLEAQKKDEKIKQDNESTSIDNKGSKVTLKINMSYNDYENPKRKRSYTMDPEESEKLKKKHKKKKYRMDEYPSNI</sequence>
<name>A0A1Y1VEI4_9FUNG</name>
<dbReference type="STRING" id="1754191.A0A1Y1VEI4"/>
<dbReference type="AlphaFoldDB" id="A0A1Y1VEI4"/>
<evidence type="ECO:0000313" key="3">
    <source>
        <dbReference type="Proteomes" id="UP000193719"/>
    </source>
</evidence>
<evidence type="ECO:0008006" key="4">
    <source>
        <dbReference type="Google" id="ProtNLM"/>
    </source>
</evidence>